<reference evidence="2 3" key="1">
    <citation type="submission" date="2016-10" db="EMBL/GenBank/DDBJ databases">
        <authorList>
            <person name="de Groot N.N."/>
        </authorList>
    </citation>
    <scope>NUCLEOTIDE SEQUENCE [LARGE SCALE GENOMIC DNA]</scope>
    <source>
        <strain evidence="2 3">DSM 44468</strain>
    </source>
</reference>
<keyword evidence="1" id="KW-0812">Transmembrane</keyword>
<organism evidence="2 3">
    <name type="scientific">Amycolatopsis sacchari</name>
    <dbReference type="NCBI Taxonomy" id="115433"/>
    <lineage>
        <taxon>Bacteria</taxon>
        <taxon>Bacillati</taxon>
        <taxon>Actinomycetota</taxon>
        <taxon>Actinomycetes</taxon>
        <taxon>Pseudonocardiales</taxon>
        <taxon>Pseudonocardiaceae</taxon>
        <taxon>Amycolatopsis</taxon>
    </lineage>
</organism>
<feature type="transmembrane region" description="Helical" evidence="1">
    <location>
        <begin position="443"/>
        <end position="460"/>
    </location>
</feature>
<dbReference type="AlphaFoldDB" id="A0A1I3MXC0"/>
<accession>A0A1I3MXC0</accession>
<feature type="transmembrane region" description="Helical" evidence="1">
    <location>
        <begin position="472"/>
        <end position="494"/>
    </location>
</feature>
<dbReference type="OrthoDB" id="3310286at2"/>
<dbReference type="RefSeq" id="WP_143249807.1">
    <property type="nucleotide sequence ID" value="NZ_CBDQZW010000007.1"/>
</dbReference>
<keyword evidence="1" id="KW-0472">Membrane</keyword>
<feature type="transmembrane region" description="Helical" evidence="1">
    <location>
        <begin position="514"/>
        <end position="532"/>
    </location>
</feature>
<name>A0A1I3MXC0_9PSEU</name>
<evidence type="ECO:0000256" key="1">
    <source>
        <dbReference type="SAM" id="Phobius"/>
    </source>
</evidence>
<feature type="transmembrane region" description="Helical" evidence="1">
    <location>
        <begin position="415"/>
        <end position="437"/>
    </location>
</feature>
<protein>
    <submittedName>
        <fullName evidence="2">Uncharacterized protein</fullName>
    </submittedName>
</protein>
<feature type="transmembrane region" description="Helical" evidence="1">
    <location>
        <begin position="7"/>
        <end position="30"/>
    </location>
</feature>
<keyword evidence="1" id="KW-1133">Transmembrane helix</keyword>
<keyword evidence="3" id="KW-1185">Reference proteome</keyword>
<gene>
    <name evidence="2" type="ORF">SAMN05421835_102511</name>
</gene>
<evidence type="ECO:0000313" key="3">
    <source>
        <dbReference type="Proteomes" id="UP000199025"/>
    </source>
</evidence>
<dbReference type="EMBL" id="FORP01000002">
    <property type="protein sequence ID" value="SFJ01611.1"/>
    <property type="molecule type" value="Genomic_DNA"/>
</dbReference>
<sequence length="554" mass="62036">MIKKIVRYLIVLGGVAVFLTAAILLPAGLSGGSIDWLWLAIVILVGIPGLALYSYLFHAKKFREQPLKPFEKNRQVAASRSRELQNLASLSKRLTLTQAQVFAIGIVRPAQINQRLVERYTPDRRTLRCSVSVDVNIPKRLLHSTEPQRVYLPAIIAKKGELHDDLMMKNKVGEPITWLSYREYVTFVAEVLHLLLLASYGLARGTNLPDDARTAEEVSLRTIVNRNLDKETADYSGVDLLSKLIPNNNKPRDLAILLVRRLVTHYAITALIDINPSTPTRYSYEHILIPRVKMTGPKNKRKSWSLFGALRIGLGARPVEITIDIDKSAACKSYHLHLDCPDDVYLARQRVFGLEAAVNRRAEDSPSLPQCRFRRRLGQSHAHFYCRYMPQFKENEQPQIRFDYFEVPPGSMLRAAIAAVACAAIVWTVGLLVSRYANPDTDAPAFFLAFPALAATWLGFDPRGNRLLEGTLSARVCLIATAVLSITASGLFIAHKSAQTDDWAKLPEAVSFLGIHYVDWAIVTAIACLNALQSVYKTCIRTWEYSILLTKPHG</sequence>
<feature type="transmembrane region" description="Helical" evidence="1">
    <location>
        <begin position="36"/>
        <end position="56"/>
    </location>
</feature>
<dbReference type="Proteomes" id="UP000199025">
    <property type="component" value="Unassembled WGS sequence"/>
</dbReference>
<evidence type="ECO:0000313" key="2">
    <source>
        <dbReference type="EMBL" id="SFJ01611.1"/>
    </source>
</evidence>
<proteinExistence type="predicted"/>